<evidence type="ECO:0000313" key="2">
    <source>
        <dbReference type="Proteomes" id="UP001162992"/>
    </source>
</evidence>
<accession>A0ACC2AGV3</accession>
<sequence length="110" mass="12029">MYRGSFFSLFRRPCSCLVTFFPAPLIDLSSALPKPICSPVCLVCLSLARSLPRLPSPFALTDPCCDLSYCLRPLVWSVPCLGTSARGLFFLNLPMFTLPPVEILPSALAC</sequence>
<proteinExistence type="predicted"/>
<protein>
    <submittedName>
        <fullName evidence="1">Uncharacterized protein</fullName>
    </submittedName>
</protein>
<name>A0ACC2AGV3_DIPCM</name>
<evidence type="ECO:0000313" key="1">
    <source>
        <dbReference type="EMBL" id="KAJ7516813.1"/>
    </source>
</evidence>
<dbReference type="EMBL" id="CM055113">
    <property type="protein sequence ID" value="KAJ7516813.1"/>
    <property type="molecule type" value="Genomic_DNA"/>
</dbReference>
<organism evidence="1 2">
    <name type="scientific">Diphasiastrum complanatum</name>
    <name type="common">Issler's clubmoss</name>
    <name type="synonym">Lycopodium complanatum</name>
    <dbReference type="NCBI Taxonomy" id="34168"/>
    <lineage>
        <taxon>Eukaryota</taxon>
        <taxon>Viridiplantae</taxon>
        <taxon>Streptophyta</taxon>
        <taxon>Embryophyta</taxon>
        <taxon>Tracheophyta</taxon>
        <taxon>Lycopodiopsida</taxon>
        <taxon>Lycopodiales</taxon>
        <taxon>Lycopodiaceae</taxon>
        <taxon>Lycopodioideae</taxon>
        <taxon>Diphasiastrum</taxon>
    </lineage>
</organism>
<dbReference type="Proteomes" id="UP001162992">
    <property type="component" value="Chromosome 22"/>
</dbReference>
<reference evidence="2" key="1">
    <citation type="journal article" date="2024" name="Proc. Natl. Acad. Sci. U.S.A.">
        <title>Extraordinary preservation of gene collinearity over three hundred million years revealed in homosporous lycophytes.</title>
        <authorList>
            <person name="Li C."/>
            <person name="Wickell D."/>
            <person name="Kuo L.Y."/>
            <person name="Chen X."/>
            <person name="Nie B."/>
            <person name="Liao X."/>
            <person name="Peng D."/>
            <person name="Ji J."/>
            <person name="Jenkins J."/>
            <person name="Williams M."/>
            <person name="Shu S."/>
            <person name="Plott C."/>
            <person name="Barry K."/>
            <person name="Rajasekar S."/>
            <person name="Grimwood J."/>
            <person name="Han X."/>
            <person name="Sun S."/>
            <person name="Hou Z."/>
            <person name="He W."/>
            <person name="Dai G."/>
            <person name="Sun C."/>
            <person name="Schmutz J."/>
            <person name="Leebens-Mack J.H."/>
            <person name="Li F.W."/>
            <person name="Wang L."/>
        </authorList>
    </citation>
    <scope>NUCLEOTIDE SEQUENCE [LARGE SCALE GENOMIC DNA]</scope>
    <source>
        <strain evidence="2">cv. PW_Plant_1</strain>
    </source>
</reference>
<comment type="caution">
    <text evidence="1">The sequence shown here is derived from an EMBL/GenBank/DDBJ whole genome shotgun (WGS) entry which is preliminary data.</text>
</comment>
<keyword evidence="2" id="KW-1185">Reference proteome</keyword>
<gene>
    <name evidence="1" type="ORF">O6H91_22G071300</name>
</gene>